<reference evidence="1 2" key="1">
    <citation type="submission" date="2016-10" db="EMBL/GenBank/DDBJ databases">
        <authorList>
            <person name="de Groot N.N."/>
        </authorList>
    </citation>
    <scope>NUCLEOTIDE SEQUENCE [LARGE SCALE GENOMIC DNA]</scope>
    <source>
        <strain evidence="1 2">CGMCC 1.8891</strain>
    </source>
</reference>
<evidence type="ECO:0000313" key="2">
    <source>
        <dbReference type="Proteomes" id="UP000183299"/>
    </source>
</evidence>
<dbReference type="STRING" id="576117.SAMN04488138_110119"/>
<proteinExistence type="predicted"/>
<sequence length="44" mass="4504">MKDVVGGDLTIVNVSCSTICVSGFATKFLFVMIFGCVVGCGMPG</sequence>
<dbReference type="Proteomes" id="UP000183299">
    <property type="component" value="Unassembled WGS sequence"/>
</dbReference>
<accession>A0A1I3U8L5</accession>
<dbReference type="AlphaFoldDB" id="A0A1I3U8L5"/>
<keyword evidence="2" id="KW-1185">Reference proteome</keyword>
<dbReference type="EMBL" id="FORY01000010">
    <property type="protein sequence ID" value="SFJ79262.1"/>
    <property type="molecule type" value="Genomic_DNA"/>
</dbReference>
<gene>
    <name evidence="1" type="ORF">SAMN04488138_110119</name>
</gene>
<protein>
    <submittedName>
        <fullName evidence="1">Uncharacterized protein</fullName>
    </submittedName>
</protein>
<evidence type="ECO:0000313" key="1">
    <source>
        <dbReference type="EMBL" id="SFJ79262.1"/>
    </source>
</evidence>
<organism evidence="1 2">
    <name type="scientific">Celeribacter halophilus</name>
    <dbReference type="NCBI Taxonomy" id="576117"/>
    <lineage>
        <taxon>Bacteria</taxon>
        <taxon>Pseudomonadati</taxon>
        <taxon>Pseudomonadota</taxon>
        <taxon>Alphaproteobacteria</taxon>
        <taxon>Rhodobacterales</taxon>
        <taxon>Roseobacteraceae</taxon>
        <taxon>Celeribacter</taxon>
    </lineage>
</organism>
<name>A0A1I3U8L5_9RHOB</name>